<proteinExistence type="predicted"/>
<reference evidence="1" key="1">
    <citation type="submission" date="2020-11" db="EMBL/GenBank/DDBJ databases">
        <authorList>
            <consortium name="DOE Joint Genome Institute"/>
            <person name="Ahrendt S."/>
            <person name="Riley R."/>
            <person name="Andreopoulos W."/>
            <person name="Labutti K."/>
            <person name="Pangilinan J."/>
            <person name="Ruiz-Duenas F.J."/>
            <person name="Barrasa J.M."/>
            <person name="Sanchez-Garcia M."/>
            <person name="Camarero S."/>
            <person name="Miyauchi S."/>
            <person name="Serrano A."/>
            <person name="Linde D."/>
            <person name="Babiker R."/>
            <person name="Drula E."/>
            <person name="Ayuso-Fernandez I."/>
            <person name="Pacheco R."/>
            <person name="Padilla G."/>
            <person name="Ferreira P."/>
            <person name="Barriuso J."/>
            <person name="Kellner H."/>
            <person name="Castanera R."/>
            <person name="Alfaro M."/>
            <person name="Ramirez L."/>
            <person name="Pisabarro A.G."/>
            <person name="Kuo A."/>
            <person name="Tritt A."/>
            <person name="Lipzen A."/>
            <person name="He G."/>
            <person name="Yan M."/>
            <person name="Ng V."/>
            <person name="Cullen D."/>
            <person name="Martin F."/>
            <person name="Rosso M.-N."/>
            <person name="Henrissat B."/>
            <person name="Hibbett D."/>
            <person name="Martinez A.T."/>
            <person name="Grigoriev I.V."/>
        </authorList>
    </citation>
    <scope>NUCLEOTIDE SEQUENCE</scope>
    <source>
        <strain evidence="1">CIRM-BRFM 674</strain>
    </source>
</reference>
<comment type="caution">
    <text evidence="1">The sequence shown here is derived from an EMBL/GenBank/DDBJ whole genome shotgun (WGS) entry which is preliminary data.</text>
</comment>
<evidence type="ECO:0008006" key="3">
    <source>
        <dbReference type="Google" id="ProtNLM"/>
    </source>
</evidence>
<dbReference type="Proteomes" id="UP000807469">
    <property type="component" value="Unassembled WGS sequence"/>
</dbReference>
<evidence type="ECO:0000313" key="2">
    <source>
        <dbReference type="Proteomes" id="UP000807469"/>
    </source>
</evidence>
<accession>A0A9P5Z1U8</accession>
<protein>
    <recommendedName>
        <fullName evidence="3">F-box domain-containing protein</fullName>
    </recommendedName>
</protein>
<evidence type="ECO:0000313" key="1">
    <source>
        <dbReference type="EMBL" id="KAF9479892.1"/>
    </source>
</evidence>
<dbReference type="OrthoDB" id="3054131at2759"/>
<dbReference type="AlphaFoldDB" id="A0A9P5Z1U8"/>
<keyword evidence="2" id="KW-1185">Reference proteome</keyword>
<gene>
    <name evidence="1" type="ORF">BDN70DRAFT_878319</name>
</gene>
<dbReference type="InterPro" id="IPR032675">
    <property type="entry name" value="LRR_dom_sf"/>
</dbReference>
<sequence>MGDILLSYYIAQDLPFDILHEIFELCLPSVDNPPVDHQPNFTLAPLLLCHICVSWRTAALSMASLWRSTTFTLYTTRRHDPPSDRLLLRKTTQFIAWWKKNIGDVAPSLYLPWSSTQPGRRKNLTGLQDVHKALFDSAFFRSAHTLRLVIMNQELDIICSNPVAFPNLSQLRIESIQDSLMPRIEISSFPPSPLLSRIQISHAESFQERTLNIFPWAQLTHLYLPRTMTVGAWKALVQRCTNFKVVAVMLSGADSGGTDGAPVVVNNLRQLVAASNSMRTGIPFTGMLFPNLTAFRLISSFIAGRVRSLDVLEGLLSAMPALKELHLDSALSFTDEEYIPFDQARARSGRCLSTLLPNLQHLVIDFIDPSTDNVAGNIIRFLRSEWLCYGWDPLPQDYSESSPSSSYHRRTLKFIISDSSYVYEEPIPNEIVAEVSTFLHSEVWEDISAPFEVSIHEEELVKPVGRSVFDVFDEDMPSKGWDKAVDFCTPA</sequence>
<dbReference type="SUPFAM" id="SSF52058">
    <property type="entry name" value="L domain-like"/>
    <property type="match status" value="1"/>
</dbReference>
<name>A0A9P5Z1U8_9AGAR</name>
<organism evidence="1 2">
    <name type="scientific">Pholiota conissans</name>
    <dbReference type="NCBI Taxonomy" id="109636"/>
    <lineage>
        <taxon>Eukaryota</taxon>
        <taxon>Fungi</taxon>
        <taxon>Dikarya</taxon>
        <taxon>Basidiomycota</taxon>
        <taxon>Agaricomycotina</taxon>
        <taxon>Agaricomycetes</taxon>
        <taxon>Agaricomycetidae</taxon>
        <taxon>Agaricales</taxon>
        <taxon>Agaricineae</taxon>
        <taxon>Strophariaceae</taxon>
        <taxon>Pholiota</taxon>
    </lineage>
</organism>
<dbReference type="EMBL" id="MU155204">
    <property type="protein sequence ID" value="KAF9479892.1"/>
    <property type="molecule type" value="Genomic_DNA"/>
</dbReference>
<dbReference type="Gene3D" id="3.80.10.10">
    <property type="entry name" value="Ribonuclease Inhibitor"/>
    <property type="match status" value="1"/>
</dbReference>